<sequence>MNSPLSTGYTRLSRPVLLRWIAAMILLTLGCWTWPHLHAATTAKLAISVLVATRCNVVVSVINGVAAVSNTCGAVPSGSPDGRALLLVNQQERSVLVVY</sequence>
<keyword evidence="1" id="KW-0472">Membrane</keyword>
<feature type="transmembrane region" description="Helical" evidence="1">
    <location>
        <begin position="16"/>
        <end position="35"/>
    </location>
</feature>
<organism evidence="2 3">
    <name type="scientific">Herbaspirillum aquaticum</name>
    <dbReference type="NCBI Taxonomy" id="568783"/>
    <lineage>
        <taxon>Bacteria</taxon>
        <taxon>Pseudomonadati</taxon>
        <taxon>Pseudomonadota</taxon>
        <taxon>Betaproteobacteria</taxon>
        <taxon>Burkholderiales</taxon>
        <taxon>Oxalobacteraceae</taxon>
        <taxon>Herbaspirillum</taxon>
    </lineage>
</organism>
<evidence type="ECO:0000256" key="1">
    <source>
        <dbReference type="SAM" id="Phobius"/>
    </source>
</evidence>
<keyword evidence="3" id="KW-1185">Reference proteome</keyword>
<dbReference type="Proteomes" id="UP000214747">
    <property type="component" value="Unassembled WGS sequence"/>
</dbReference>
<comment type="caution">
    <text evidence="2">The sequence shown here is derived from an EMBL/GenBank/DDBJ whole genome shotgun (WGS) entry which is preliminary data.</text>
</comment>
<name>A0A225SN79_9BURK</name>
<keyword evidence="1" id="KW-0812">Transmembrane</keyword>
<evidence type="ECO:0000313" key="3">
    <source>
        <dbReference type="Proteomes" id="UP000214747"/>
    </source>
</evidence>
<accession>A0A225SN79</accession>
<reference evidence="2 3" key="1">
    <citation type="journal article" date="2010" name="Int. J. Syst. Evol. Microbiol.">
        <title>Reclassification of Herbaspirillum putei as a later heterotypic synonym of Herbaspirillum huttiense, with the description of H. huttiense subsp. huttiense subsp. nov. and H. huttiense subsp. putei subsp. nov., comb. nov., and description of Herbaspirillum aquaticum sp. nov.</title>
        <authorList>
            <person name="Dobritsa A.P."/>
            <person name="Reddy M.C."/>
            <person name="Samadpour M."/>
        </authorList>
    </citation>
    <scope>NUCLEOTIDE SEQUENCE [LARGE SCALE GENOMIC DNA]</scope>
    <source>
        <strain evidence="2 3">IEH 4430</strain>
    </source>
</reference>
<dbReference type="RefSeq" id="WP_088757327.1">
    <property type="nucleotide sequence ID" value="NZ_NJGV01000029.1"/>
</dbReference>
<dbReference type="EMBL" id="NJGV01000029">
    <property type="protein sequence ID" value="OWY32164.1"/>
    <property type="molecule type" value="Genomic_DNA"/>
</dbReference>
<evidence type="ECO:0000313" key="2">
    <source>
        <dbReference type="EMBL" id="OWY32164.1"/>
    </source>
</evidence>
<gene>
    <name evidence="2" type="ORF">CEJ45_22815</name>
</gene>
<dbReference type="AlphaFoldDB" id="A0A225SN79"/>
<protein>
    <submittedName>
        <fullName evidence="2">Uncharacterized protein</fullName>
    </submittedName>
</protein>
<keyword evidence="1" id="KW-1133">Transmembrane helix</keyword>
<proteinExistence type="predicted"/>